<organism evidence="6 7">
    <name type="scientific">Dialister hominis</name>
    <dbReference type="NCBI Taxonomy" id="2582419"/>
    <lineage>
        <taxon>Bacteria</taxon>
        <taxon>Bacillati</taxon>
        <taxon>Bacillota</taxon>
        <taxon>Negativicutes</taxon>
        <taxon>Veillonellales</taxon>
        <taxon>Veillonellaceae</taxon>
        <taxon>Dialister</taxon>
    </lineage>
</organism>
<accession>A0A8D4UUK2</accession>
<dbReference type="PANTHER" id="PTHR30411">
    <property type="entry name" value="CYTOPLASMIC PROTEIN"/>
    <property type="match status" value="1"/>
</dbReference>
<dbReference type="PANTHER" id="PTHR30411:SF0">
    <property type="entry name" value="CYS-TRNA(PRO)_CYS-TRNA(CYS) DEACYLASE YBAK"/>
    <property type="match status" value="1"/>
</dbReference>
<dbReference type="Proteomes" id="UP000320585">
    <property type="component" value="Chromosome"/>
</dbReference>
<dbReference type="GO" id="GO:0002161">
    <property type="term" value="F:aminoacyl-tRNA deacylase activity"/>
    <property type="evidence" value="ECO:0007669"/>
    <property type="project" value="InterPro"/>
</dbReference>
<keyword evidence="3 4" id="KW-0456">Lyase</keyword>
<evidence type="ECO:0000313" key="7">
    <source>
        <dbReference type="Proteomes" id="UP000320585"/>
    </source>
</evidence>
<dbReference type="CDD" id="cd00002">
    <property type="entry name" value="YbaK_deacylase"/>
    <property type="match status" value="1"/>
</dbReference>
<dbReference type="InterPro" id="IPR036754">
    <property type="entry name" value="YbaK/aa-tRNA-synt-asso_dom_sf"/>
</dbReference>
<dbReference type="KEGG" id="dho:Dia5BBH33_11850"/>
<dbReference type="EC" id="4.2.-.-" evidence="4"/>
<dbReference type="AlphaFoldDB" id="A0A8D4UUK2"/>
<dbReference type="RefSeq" id="WP_143332568.1">
    <property type="nucleotide sequence ID" value="NZ_AP019697.1"/>
</dbReference>
<evidence type="ECO:0000313" key="6">
    <source>
        <dbReference type="EMBL" id="BBK25250.1"/>
    </source>
</evidence>
<comment type="similarity">
    <text evidence="1 4">Belongs to the prolyl-tRNA editing family. YbaK/EbsC subfamily.</text>
</comment>
<evidence type="ECO:0000256" key="1">
    <source>
        <dbReference type="ARBA" id="ARBA00009798"/>
    </source>
</evidence>
<proteinExistence type="inferred from homology"/>
<sequence>MAKKGKKTNVMRILDKEKIDYDTKSYDYTEEDLSGVHAAAALGYDADMVFKTIVTKGDKTGPVVFCLPSEKEIDLKAAARVSGNKSVEMIHVKELPGLTGYIRGGCSPIGMKKEFPTYIDESCYNHERISISAGQRGRQVLIAPKDLVELIHAEAADLTQK</sequence>
<evidence type="ECO:0000256" key="3">
    <source>
        <dbReference type="ARBA" id="ARBA00023239"/>
    </source>
</evidence>
<dbReference type="OrthoDB" id="9809296at2"/>
<dbReference type="GeneID" id="92716403"/>
<dbReference type="Pfam" id="PF04073">
    <property type="entry name" value="tRNA_edit"/>
    <property type="match status" value="1"/>
</dbReference>
<dbReference type="EMBL" id="AP019697">
    <property type="protein sequence ID" value="BBK25250.1"/>
    <property type="molecule type" value="Genomic_DNA"/>
</dbReference>
<protein>
    <recommendedName>
        <fullName evidence="4">Cys-tRNA(Pro)/Cys-tRNA(Cys) deacylase</fullName>
        <ecNumber evidence="4">4.2.-.-</ecNumber>
    </recommendedName>
</protein>
<dbReference type="Gene3D" id="3.90.960.10">
    <property type="entry name" value="YbaK/aminoacyl-tRNA synthetase-associated domain"/>
    <property type="match status" value="1"/>
</dbReference>
<name>A0A8D4UUK2_9FIRM</name>
<evidence type="ECO:0000259" key="5">
    <source>
        <dbReference type="Pfam" id="PF04073"/>
    </source>
</evidence>
<dbReference type="GO" id="GO:0016829">
    <property type="term" value="F:lyase activity"/>
    <property type="evidence" value="ECO:0007669"/>
    <property type="project" value="UniProtKB-KW"/>
</dbReference>
<dbReference type="SUPFAM" id="SSF55826">
    <property type="entry name" value="YbaK/ProRS associated domain"/>
    <property type="match status" value="1"/>
</dbReference>
<dbReference type="NCBIfam" id="TIGR00011">
    <property type="entry name" value="YbaK_EbsC"/>
    <property type="match status" value="1"/>
</dbReference>
<dbReference type="InterPro" id="IPR004369">
    <property type="entry name" value="Prolyl-tRNA_editing_YbaK/EbsC"/>
</dbReference>
<keyword evidence="7" id="KW-1185">Reference proteome</keyword>
<gene>
    <name evidence="6" type="ORF">Dia5BBH33_11850</name>
</gene>
<dbReference type="GO" id="GO:0006412">
    <property type="term" value="P:translation"/>
    <property type="evidence" value="ECO:0007669"/>
    <property type="project" value="UniProtKB-KW"/>
</dbReference>
<dbReference type="PIRSF" id="PIRSF006181">
    <property type="entry name" value="EbsC_YbaK"/>
    <property type="match status" value="1"/>
</dbReference>
<feature type="domain" description="YbaK/aminoacyl-tRNA synthetase-associated" evidence="5">
    <location>
        <begin position="38"/>
        <end position="149"/>
    </location>
</feature>
<reference evidence="7" key="1">
    <citation type="submission" date="2019-05" db="EMBL/GenBank/DDBJ databases">
        <title>Complete genome sequencing of Dialister sp. strain 5BBH33.</title>
        <authorList>
            <person name="Sakamoto M."/>
            <person name="Murakami T."/>
            <person name="Mori H."/>
        </authorList>
    </citation>
    <scope>NUCLEOTIDE SEQUENCE [LARGE SCALE GENOMIC DNA]</scope>
    <source>
        <strain evidence="7">5BBH33</strain>
    </source>
</reference>
<dbReference type="InterPro" id="IPR007214">
    <property type="entry name" value="YbaK/aa-tRNA-synth-assoc-dom"/>
</dbReference>
<keyword evidence="2 4" id="KW-0648">Protein biosynthesis</keyword>
<evidence type="ECO:0000256" key="2">
    <source>
        <dbReference type="ARBA" id="ARBA00022917"/>
    </source>
</evidence>
<evidence type="ECO:0000256" key="4">
    <source>
        <dbReference type="PIRNR" id="PIRNR006181"/>
    </source>
</evidence>